<reference evidence="1 3" key="1">
    <citation type="submission" date="2016-10" db="EMBL/GenBank/DDBJ databases">
        <title>Genome sequence of Mycobacterium talmonii.</title>
        <authorList>
            <person name="Greninger A.L."/>
            <person name="Elliott B."/>
            <person name="Vasireddy S."/>
            <person name="Vasireddy R."/>
        </authorList>
    </citation>
    <scope>NUCLEOTIDE SEQUENCE [LARGE SCALE GENOMIC DNA]</scope>
    <source>
        <strain evidence="1">MO-5499</strain>
        <strain evidence="3">NE-TNMC-100812</strain>
    </source>
</reference>
<evidence type="ECO:0000313" key="3">
    <source>
        <dbReference type="Proteomes" id="UP000179734"/>
    </source>
</evidence>
<sequence length="62" mass="6198">MAASIVARSSSAARILAIALAGPGGESGAYDSRTRAMSPIAPVTPSDSLRTSVTLALGNPRE</sequence>
<evidence type="ECO:0000313" key="4">
    <source>
        <dbReference type="Proteomes" id="UP000238296"/>
    </source>
</evidence>
<gene>
    <name evidence="1" type="ORF">BKN37_20825</name>
    <name evidence="2" type="ORF">C1Y40_04666</name>
</gene>
<dbReference type="AlphaFoldDB" id="A0A1S1N9S3"/>
<comment type="caution">
    <text evidence="1">The sequence shown here is derived from an EMBL/GenBank/DDBJ whole genome shotgun (WGS) entry which is preliminary data.</text>
</comment>
<organism evidence="1 3">
    <name type="scientific">Mycobacterium talmoniae</name>
    <dbReference type="NCBI Taxonomy" id="1858794"/>
    <lineage>
        <taxon>Bacteria</taxon>
        <taxon>Bacillati</taxon>
        <taxon>Actinomycetota</taxon>
        <taxon>Actinomycetes</taxon>
        <taxon>Mycobacteriales</taxon>
        <taxon>Mycobacteriaceae</taxon>
        <taxon>Mycobacterium</taxon>
    </lineage>
</organism>
<name>A0A1S1N9S3_9MYCO</name>
<protein>
    <submittedName>
        <fullName evidence="1">Uncharacterized protein</fullName>
    </submittedName>
</protein>
<keyword evidence="3" id="KW-1185">Reference proteome</keyword>
<proteinExistence type="predicted"/>
<evidence type="ECO:0000313" key="2">
    <source>
        <dbReference type="EMBL" id="PQM45179.1"/>
    </source>
</evidence>
<dbReference type="Proteomes" id="UP000238296">
    <property type="component" value="Unassembled WGS sequence"/>
</dbReference>
<accession>A0A1S1N9S3</accession>
<dbReference type="Proteomes" id="UP000179734">
    <property type="component" value="Unassembled WGS sequence"/>
</dbReference>
<reference evidence="2 4" key="2">
    <citation type="journal article" date="2017" name="Int. J. Syst. Evol. Microbiol.">
        <title>Mycobacterium talmoniae sp. nov., a slowly growing mycobacterium isolated from human respiratory samples.</title>
        <authorList>
            <person name="Davidson R.M."/>
            <person name="DeGroote M.A."/>
            <person name="Marola J.L."/>
            <person name="Buss S."/>
            <person name="Jones V."/>
            <person name="McNeil M.R."/>
            <person name="Freifeld A.G."/>
            <person name="Elaine Epperson L."/>
            <person name="Hasan N.A."/>
            <person name="Jackson M."/>
            <person name="Iwen P.C."/>
            <person name="Salfinger M."/>
            <person name="Strong M."/>
        </authorList>
    </citation>
    <scope>NUCLEOTIDE SEQUENCE [LARGE SCALE GENOMIC DNA]</scope>
    <source>
        <strain evidence="2 4">ATCC BAA-2683</strain>
    </source>
</reference>
<reference evidence="2" key="3">
    <citation type="submission" date="2018-01" db="EMBL/GenBank/DDBJ databases">
        <authorList>
            <person name="Gaut B.S."/>
            <person name="Morton B.R."/>
            <person name="Clegg M.T."/>
            <person name="Duvall M.R."/>
        </authorList>
    </citation>
    <scope>NUCLEOTIDE SEQUENCE</scope>
    <source>
        <strain evidence="2">ATCC BAA-2683</strain>
    </source>
</reference>
<dbReference type="EMBL" id="MLQM01000146">
    <property type="protein sequence ID" value="OHU98348.1"/>
    <property type="molecule type" value="Genomic_DNA"/>
</dbReference>
<dbReference type="EMBL" id="PPEA01000662">
    <property type="protein sequence ID" value="PQM45179.1"/>
    <property type="molecule type" value="Genomic_DNA"/>
</dbReference>
<evidence type="ECO:0000313" key="1">
    <source>
        <dbReference type="EMBL" id="OHU98348.1"/>
    </source>
</evidence>